<feature type="region of interest" description="Disordered" evidence="1">
    <location>
        <begin position="737"/>
        <end position="756"/>
    </location>
</feature>
<feature type="region of interest" description="Disordered" evidence="1">
    <location>
        <begin position="395"/>
        <end position="421"/>
    </location>
</feature>
<protein>
    <recommendedName>
        <fullName evidence="4">Nuclear pore complex protein</fullName>
    </recommendedName>
</protein>
<accession>A0ABD0UP25</accession>
<feature type="compositionally biased region" description="Polar residues" evidence="1">
    <location>
        <begin position="395"/>
        <end position="410"/>
    </location>
</feature>
<feature type="compositionally biased region" description="Low complexity" evidence="1">
    <location>
        <begin position="982"/>
        <end position="992"/>
    </location>
</feature>
<feature type="region of interest" description="Disordered" evidence="1">
    <location>
        <begin position="963"/>
        <end position="992"/>
    </location>
</feature>
<feature type="region of interest" description="Disordered" evidence="1">
    <location>
        <begin position="1348"/>
        <end position="1396"/>
    </location>
</feature>
<feature type="compositionally biased region" description="Low complexity" evidence="1">
    <location>
        <begin position="1029"/>
        <end position="1042"/>
    </location>
</feature>
<feature type="region of interest" description="Disordered" evidence="1">
    <location>
        <begin position="94"/>
        <end position="118"/>
    </location>
</feature>
<dbReference type="Proteomes" id="UP001552299">
    <property type="component" value="Unassembled WGS sequence"/>
</dbReference>
<evidence type="ECO:0000313" key="2">
    <source>
        <dbReference type="EMBL" id="KAL0912071.1"/>
    </source>
</evidence>
<feature type="compositionally biased region" description="Low complexity" evidence="1">
    <location>
        <begin position="1348"/>
        <end position="1358"/>
    </location>
</feature>
<keyword evidence="3" id="KW-1185">Reference proteome</keyword>
<comment type="caution">
    <text evidence="2">The sequence shown here is derived from an EMBL/GenBank/DDBJ whole genome shotgun (WGS) entry which is preliminary data.</text>
</comment>
<evidence type="ECO:0008006" key="4">
    <source>
        <dbReference type="Google" id="ProtNLM"/>
    </source>
</evidence>
<gene>
    <name evidence="2" type="ORF">M5K25_018016</name>
</gene>
<reference evidence="2 3" key="1">
    <citation type="journal article" date="2024" name="Plant Biotechnol. J.">
        <title>Dendrobium thyrsiflorum genome and its molecular insights into genes involved in important horticultural traits.</title>
        <authorList>
            <person name="Chen B."/>
            <person name="Wang J.Y."/>
            <person name="Zheng P.J."/>
            <person name="Li K.L."/>
            <person name="Liang Y.M."/>
            <person name="Chen X.F."/>
            <person name="Zhang C."/>
            <person name="Zhao X."/>
            <person name="He X."/>
            <person name="Zhang G.Q."/>
            <person name="Liu Z.J."/>
            <person name="Xu Q."/>
        </authorList>
    </citation>
    <scope>NUCLEOTIDE SEQUENCE [LARGE SCALE GENOMIC DNA]</scope>
    <source>
        <strain evidence="2">GZMU011</strain>
    </source>
</reference>
<name>A0ABD0UP25_DENTH</name>
<feature type="compositionally biased region" description="Low complexity" evidence="1">
    <location>
        <begin position="740"/>
        <end position="755"/>
    </location>
</feature>
<sequence>MDWLFVAVSRPSDPCTNSDGTLSINTPKYTSRPEISARFSPSNNIMPRVIPKSRVFFRFLSLFHLSFSVFSFSTSPSLFSSGRSAPLMELPAYEGGTGGKFRRQPARRPSPYDRPPSAVRGLRGLATPAASGSGWLSKLVDPASRFITGSASRIFSSVFRKGLRGLPEAEGPEQNCQVRPYVPDPVDVPPSESQIQEAVDGHNPTKNLETHGISEIEQLLKQNKYTRAQVDYLTGLICSRAIEPTGQESENYNEKVLVSDNRIGVGNSSFNRNLSVSESPLNNPQAVAASPAEIAKAYMSSRLPKASSSAIGLQSHGFREDKSSPFSGPSATKPHGLPVIPRSVLRFSEPHELSGAGYPTPKPRGRSAMYKMSRSPYFKVDPAINVMASKYTTLSDAPASSQGTPGSTSKSDGRQALKRGRSILDSEYGSFGPIRRIRQKSGLISAANARLLSPSSSRGFPLLQLDKEDLMDPTSSHQPSSLNELKHASSGLQIDENRNDKIFSYNVPSVPGHSIETSRKILEQLDKFTPPEKKSIMKPMGMDESPSKLTNDMLNGRALRSMENVDTSKFLSMDIVGTQDLRNAKDPQKHGGSHLEKLGKAQEDSPSKLDVQGVKFAMVAGPSIRSADIPNTFPATVVSKKKPAFQMTAPEDFLELDEEEEAVDVSIQSTLNVVKTESKFAETEASISGVSALEVPLPSSSKSLSVSSSIPFTEIKDAYDASHNSEKENSFRFPVATNKSSGLSSPSLTPTMPSQSHDKLLTQSEQTVVPSFIFGSVAKESLIESKPDQSPDGKIQLERSSLLSGGKHEAESLHKSPGIGAFSGMSALGGAKVSAFGASVTSTQSNGSVHSSSLPSLLAASTPDANPRLPMSLLSSNSNLAAASSSSSPLSATLPAFSSAITFNFRADSTAVPVSVSLSSDKSNSVDAEEKVSNKSPFRSFNSPTTLVASSFLSTGNSNTSLMGSSSFPGSGGAPSVEAMPSSSMSTTTNSTGVSSSGSAFAALPSLSTNNSGLFGASAFVQTNSTGVSAANSSSEKSSTNSGAIGGSIFGVPPVQSGTSNSLFSQSSTTQPGSSSSATLGLTSSSLSAFGSSSASVFGSNSSSSPGFGQVSFGITNQSAKPFGSTSGFSFSSASSTSSSSGFSFSSVTGVSSTNSTLFSSVASASNSSSGLTFTTGSGTLNSGFSFSPSASSSSQDGNTFSPAATSGLFGSSSLGSSSSISSSQFGSSPSTGFSFGLKSTASGVSSFGFGSSSGPPFSFASSSATVSAATATPVFEMRSTSGGFSSASQNNDQMSVEDTMADDTNQAPVPTVTFGQPNSTPYTNFVFGAAAPSSGTSIFQFNSQQNTQTLQNPNPFQAGVNPDFAPGGSFSLGSGGGDKSSRKIVKVRRDKLRRK</sequence>
<evidence type="ECO:0000313" key="3">
    <source>
        <dbReference type="Proteomes" id="UP001552299"/>
    </source>
</evidence>
<dbReference type="PANTHER" id="PTHR33416:SF20">
    <property type="entry name" value="NUCLEAR PORE COMPLEX PROTEIN NUP1"/>
    <property type="match status" value="1"/>
</dbReference>
<feature type="region of interest" description="Disordered" evidence="1">
    <location>
        <begin position="1029"/>
        <end position="1051"/>
    </location>
</feature>
<organism evidence="2 3">
    <name type="scientific">Dendrobium thyrsiflorum</name>
    <name type="common">Pinecone-like raceme dendrobium</name>
    <name type="synonym">Orchid</name>
    <dbReference type="NCBI Taxonomy" id="117978"/>
    <lineage>
        <taxon>Eukaryota</taxon>
        <taxon>Viridiplantae</taxon>
        <taxon>Streptophyta</taxon>
        <taxon>Embryophyta</taxon>
        <taxon>Tracheophyta</taxon>
        <taxon>Spermatophyta</taxon>
        <taxon>Magnoliopsida</taxon>
        <taxon>Liliopsida</taxon>
        <taxon>Asparagales</taxon>
        <taxon>Orchidaceae</taxon>
        <taxon>Epidendroideae</taxon>
        <taxon>Malaxideae</taxon>
        <taxon>Dendrobiinae</taxon>
        <taxon>Dendrobium</taxon>
    </lineage>
</organism>
<feature type="compositionally biased region" description="Basic residues" evidence="1">
    <location>
        <begin position="1383"/>
        <end position="1396"/>
    </location>
</feature>
<dbReference type="PANTHER" id="PTHR33416">
    <property type="entry name" value="NUCLEAR PORE COMPLEX PROTEIN NUP1"/>
    <property type="match status" value="1"/>
</dbReference>
<evidence type="ECO:0000256" key="1">
    <source>
        <dbReference type="SAM" id="MobiDB-lite"/>
    </source>
</evidence>
<feature type="region of interest" description="Disordered" evidence="1">
    <location>
        <begin position="918"/>
        <end position="937"/>
    </location>
</feature>
<feature type="region of interest" description="Disordered" evidence="1">
    <location>
        <begin position="310"/>
        <end position="337"/>
    </location>
</feature>
<dbReference type="EMBL" id="JANQDX010000014">
    <property type="protein sequence ID" value="KAL0912071.1"/>
    <property type="molecule type" value="Genomic_DNA"/>
</dbReference>
<feature type="region of interest" description="Disordered" evidence="1">
    <location>
        <begin position="583"/>
        <end position="606"/>
    </location>
</feature>
<proteinExistence type="predicted"/>